<dbReference type="AlphaFoldDB" id="A0A1G1XNV1"/>
<accession>A0A1G1XNV1</accession>
<evidence type="ECO:0000256" key="1">
    <source>
        <dbReference type="SAM" id="Phobius"/>
    </source>
</evidence>
<organism evidence="2 3">
    <name type="scientific">Candidatus Buchananbacteria bacterium RBG_13_36_9</name>
    <dbReference type="NCBI Taxonomy" id="1797530"/>
    <lineage>
        <taxon>Bacteria</taxon>
        <taxon>Candidatus Buchananiibacteriota</taxon>
    </lineage>
</organism>
<dbReference type="EMBL" id="MHHZ01000014">
    <property type="protein sequence ID" value="OGY41783.1"/>
    <property type="molecule type" value="Genomic_DNA"/>
</dbReference>
<gene>
    <name evidence="2" type="ORF">A2Y82_02840</name>
</gene>
<evidence type="ECO:0008006" key="4">
    <source>
        <dbReference type="Google" id="ProtNLM"/>
    </source>
</evidence>
<feature type="transmembrane region" description="Helical" evidence="1">
    <location>
        <begin position="58"/>
        <end position="76"/>
    </location>
</feature>
<protein>
    <recommendedName>
        <fullName evidence="4">PrgI family protein</fullName>
    </recommendedName>
</protein>
<comment type="caution">
    <text evidence="2">The sequence shown here is derived from an EMBL/GenBank/DDBJ whole genome shotgun (WGS) entry which is preliminary data.</text>
</comment>
<dbReference type="InterPro" id="IPR024414">
    <property type="entry name" value="Uncharacterised_PrgI"/>
</dbReference>
<keyword evidence="1" id="KW-0472">Membrane</keyword>
<keyword evidence="1" id="KW-1133">Transmembrane helix</keyword>
<sequence>MAAEEEQEQSLSHFLVPQFIDVESKIIGPITTRQFLIMMIAGMLDFIFYKLFYFNTFIVIAVLLTGSFAVVAFLKINGMPFHFFFLNLVQTLRRANLRVWAKEIINALPPKEKAEVKKEILTKKPLEMSRLSSLSLIVNTGGAYREEE</sequence>
<dbReference type="Proteomes" id="UP000176498">
    <property type="component" value="Unassembled WGS sequence"/>
</dbReference>
<keyword evidence="1" id="KW-0812">Transmembrane</keyword>
<reference evidence="2 3" key="1">
    <citation type="journal article" date="2016" name="Nat. Commun.">
        <title>Thousands of microbial genomes shed light on interconnected biogeochemical processes in an aquifer system.</title>
        <authorList>
            <person name="Anantharaman K."/>
            <person name="Brown C.T."/>
            <person name="Hug L.A."/>
            <person name="Sharon I."/>
            <person name="Castelle C.J."/>
            <person name="Probst A.J."/>
            <person name="Thomas B.C."/>
            <person name="Singh A."/>
            <person name="Wilkins M.J."/>
            <person name="Karaoz U."/>
            <person name="Brodie E.L."/>
            <person name="Williams K.H."/>
            <person name="Hubbard S.S."/>
            <person name="Banfield J.F."/>
        </authorList>
    </citation>
    <scope>NUCLEOTIDE SEQUENCE [LARGE SCALE GENOMIC DNA]</scope>
</reference>
<evidence type="ECO:0000313" key="2">
    <source>
        <dbReference type="EMBL" id="OGY41783.1"/>
    </source>
</evidence>
<evidence type="ECO:0000313" key="3">
    <source>
        <dbReference type="Proteomes" id="UP000176498"/>
    </source>
</evidence>
<dbReference type="Pfam" id="PF12666">
    <property type="entry name" value="PrgI"/>
    <property type="match status" value="1"/>
</dbReference>
<proteinExistence type="predicted"/>
<name>A0A1G1XNV1_9BACT</name>